<evidence type="ECO:0000313" key="1">
    <source>
        <dbReference type="EnsemblPlants" id="AVESA.00010b.r2.5AG0816900.1.CDS.1"/>
    </source>
</evidence>
<organism evidence="1 2">
    <name type="scientific">Avena sativa</name>
    <name type="common">Oat</name>
    <dbReference type="NCBI Taxonomy" id="4498"/>
    <lineage>
        <taxon>Eukaryota</taxon>
        <taxon>Viridiplantae</taxon>
        <taxon>Streptophyta</taxon>
        <taxon>Embryophyta</taxon>
        <taxon>Tracheophyta</taxon>
        <taxon>Spermatophyta</taxon>
        <taxon>Magnoliopsida</taxon>
        <taxon>Liliopsida</taxon>
        <taxon>Poales</taxon>
        <taxon>Poaceae</taxon>
        <taxon>BOP clade</taxon>
        <taxon>Pooideae</taxon>
        <taxon>Poodae</taxon>
        <taxon>Poeae</taxon>
        <taxon>Poeae Chloroplast Group 1 (Aveneae type)</taxon>
        <taxon>Aveninae</taxon>
        <taxon>Avena</taxon>
    </lineage>
</organism>
<reference evidence="1" key="1">
    <citation type="submission" date="2021-05" db="EMBL/GenBank/DDBJ databases">
        <authorList>
            <person name="Scholz U."/>
            <person name="Mascher M."/>
            <person name="Fiebig A."/>
        </authorList>
    </citation>
    <scope>NUCLEOTIDE SEQUENCE [LARGE SCALE GENOMIC DNA]</scope>
</reference>
<name>A0ACD5XM98_AVESA</name>
<proteinExistence type="predicted"/>
<sequence length="466" mass="52488">MAPRGRTWKHVCKKCNKSFPSGRALGGHMSRHWRMVKQPKRMPRPPASVVDVHVLLLSPSDEETLLPSSRTQRPSCSKVFSSCNSQRMHMRKHSQKKVLNKPVEEAAGLMEALAVADGGYNVVLSPSVKRKRSKREPPALNFGEMDAAVTLLLLSEHSKKISAYEDCCAEDMGSLPRNVSNDVKLNAFGHLLVRSAFGHLLVRSAEFKKPKGHKCSAYDDYYGQCEKDDNLIPNLPKNSADEDCYGQYENENILVYYVPNKDSNVAHNVSEKDDTLIPNVLKDNTSIPNVPKSSAYKDCYGQYEEENILFHNAPKDSNVIHNVPEKDNILTPNVPREVELIVLDDVLAEDSELRKPRTDNYSVEMKCGDLSAAMKVKRHDCNACTKSFGSGQALGGHMRWHRPRSNYQRQGFAHCPESVLMEEQMQKPELDSKLLDPRIPALTDRHYIFSGLKSTPEPWPVSSRVH</sequence>
<keyword evidence="2" id="KW-1185">Reference proteome</keyword>
<dbReference type="EnsemblPlants" id="AVESA.00010b.r2.5AG0816900.1">
    <property type="protein sequence ID" value="AVESA.00010b.r2.5AG0816900.1.CDS.1"/>
    <property type="gene ID" value="AVESA.00010b.r2.5AG0816900"/>
</dbReference>
<accession>A0ACD5XM98</accession>
<protein>
    <submittedName>
        <fullName evidence="1">Uncharacterized protein</fullName>
    </submittedName>
</protein>
<evidence type="ECO:0000313" key="2">
    <source>
        <dbReference type="Proteomes" id="UP001732700"/>
    </source>
</evidence>
<dbReference type="Proteomes" id="UP001732700">
    <property type="component" value="Chromosome 5A"/>
</dbReference>
<reference evidence="1" key="2">
    <citation type="submission" date="2025-09" db="UniProtKB">
        <authorList>
            <consortium name="EnsemblPlants"/>
        </authorList>
    </citation>
    <scope>IDENTIFICATION</scope>
</reference>